<name>A0A974P2U5_9CAUL</name>
<sequence>MIGSGDWGRLESSTAYVRHAYSSLYDASAALNLYGSSTADLGVFEEYTKVDMVVEDAVLTSPATAGCNGSPGSTAPGPWRRARRSCGCAPPPGRPYRSMSTTAATG</sequence>
<dbReference type="AlphaFoldDB" id="A0A974P2U5"/>
<gene>
    <name evidence="2" type="ORF">JKL49_20505</name>
</gene>
<dbReference type="EMBL" id="CP068570">
    <property type="protein sequence ID" value="QQZ49379.1"/>
    <property type="molecule type" value="Genomic_DNA"/>
</dbReference>
<proteinExistence type="predicted"/>
<evidence type="ECO:0000256" key="1">
    <source>
        <dbReference type="SAM" id="MobiDB-lite"/>
    </source>
</evidence>
<reference evidence="2" key="1">
    <citation type="submission" date="2021-01" db="EMBL/GenBank/DDBJ databases">
        <title>Genome sequence of Phenylobacterium sp. 20VBR1 isolated from a valley glaceir, Ny-Alesund, Svalbard.</title>
        <authorList>
            <person name="Thomas F.A."/>
            <person name="Krishnan K.P."/>
            <person name="Sinha R.K."/>
        </authorList>
    </citation>
    <scope>NUCLEOTIDE SEQUENCE</scope>
    <source>
        <strain evidence="2">20VBR1</strain>
    </source>
</reference>
<accession>A0A974P2U5</accession>
<feature type="region of interest" description="Disordered" evidence="1">
    <location>
        <begin position="63"/>
        <end position="106"/>
    </location>
</feature>
<organism evidence="2">
    <name type="scientific">Phenylobacterium glaciei</name>
    <dbReference type="NCBI Taxonomy" id="2803784"/>
    <lineage>
        <taxon>Bacteria</taxon>
        <taxon>Pseudomonadati</taxon>
        <taxon>Pseudomonadota</taxon>
        <taxon>Alphaproteobacteria</taxon>
        <taxon>Caulobacterales</taxon>
        <taxon>Caulobacteraceae</taxon>
        <taxon>Phenylobacterium</taxon>
    </lineage>
</organism>
<evidence type="ECO:0000313" key="2">
    <source>
        <dbReference type="EMBL" id="QQZ49379.1"/>
    </source>
</evidence>
<protein>
    <submittedName>
        <fullName evidence="2">Uncharacterized protein</fullName>
    </submittedName>
</protein>